<dbReference type="InterPro" id="IPR020904">
    <property type="entry name" value="Sc_DH/Rdtase_CS"/>
</dbReference>
<proteinExistence type="inferred from homology"/>
<dbReference type="PANTHER" id="PTHR43658:SF8">
    <property type="entry name" value="17-BETA-HYDROXYSTEROID DEHYDROGENASE 14-RELATED"/>
    <property type="match status" value="1"/>
</dbReference>
<evidence type="ECO:0000313" key="4">
    <source>
        <dbReference type="EMBL" id="SHK45816.1"/>
    </source>
</evidence>
<dbReference type="STRING" id="758803.SAMN05421803_12083"/>
<evidence type="ECO:0000256" key="1">
    <source>
        <dbReference type="ARBA" id="ARBA00006484"/>
    </source>
</evidence>
<organism evidence="4 5">
    <name type="scientific">Nocardiopsis flavescens</name>
    <dbReference type="NCBI Taxonomy" id="758803"/>
    <lineage>
        <taxon>Bacteria</taxon>
        <taxon>Bacillati</taxon>
        <taxon>Actinomycetota</taxon>
        <taxon>Actinomycetes</taxon>
        <taxon>Streptosporangiales</taxon>
        <taxon>Nocardiopsidaceae</taxon>
        <taxon>Nocardiopsis</taxon>
    </lineage>
</organism>
<dbReference type="AlphaFoldDB" id="A0A1M6SMF3"/>
<dbReference type="GO" id="GO:0016491">
    <property type="term" value="F:oxidoreductase activity"/>
    <property type="evidence" value="ECO:0007669"/>
    <property type="project" value="UniProtKB-KW"/>
</dbReference>
<dbReference type="PRINTS" id="PR00080">
    <property type="entry name" value="SDRFAMILY"/>
</dbReference>
<keyword evidence="5" id="KW-1185">Reference proteome</keyword>
<name>A0A1M6SMF3_9ACTN</name>
<evidence type="ECO:0000256" key="3">
    <source>
        <dbReference type="RuleBase" id="RU000363"/>
    </source>
</evidence>
<dbReference type="Pfam" id="PF00106">
    <property type="entry name" value="adh_short"/>
    <property type="match status" value="1"/>
</dbReference>
<comment type="similarity">
    <text evidence="1 3">Belongs to the short-chain dehydrogenases/reductases (SDR) family.</text>
</comment>
<evidence type="ECO:0000256" key="2">
    <source>
        <dbReference type="ARBA" id="ARBA00023002"/>
    </source>
</evidence>
<dbReference type="InterPro" id="IPR036291">
    <property type="entry name" value="NAD(P)-bd_dom_sf"/>
</dbReference>
<dbReference type="SUPFAM" id="SSF51735">
    <property type="entry name" value="NAD(P)-binding Rossmann-fold domains"/>
    <property type="match status" value="1"/>
</dbReference>
<dbReference type="Gene3D" id="3.40.50.720">
    <property type="entry name" value="NAD(P)-binding Rossmann-like Domain"/>
    <property type="match status" value="1"/>
</dbReference>
<dbReference type="EMBL" id="FQZK01000020">
    <property type="protein sequence ID" value="SHK45816.1"/>
    <property type="molecule type" value="Genomic_DNA"/>
</dbReference>
<evidence type="ECO:0000313" key="5">
    <source>
        <dbReference type="Proteomes" id="UP000184452"/>
    </source>
</evidence>
<dbReference type="PRINTS" id="PR00081">
    <property type="entry name" value="GDHRDH"/>
</dbReference>
<protein>
    <submittedName>
        <fullName evidence="4">NAD(P)-dependent dehydrogenase, short-chain alcohol dehydrogenase family</fullName>
    </submittedName>
</protein>
<keyword evidence="2" id="KW-0560">Oxidoreductase</keyword>
<dbReference type="InterPro" id="IPR002347">
    <property type="entry name" value="SDR_fam"/>
</dbReference>
<dbReference type="PROSITE" id="PS00061">
    <property type="entry name" value="ADH_SHORT"/>
    <property type="match status" value="1"/>
</dbReference>
<dbReference type="OrthoDB" id="9795647at2"/>
<sequence length="257" mass="26296">MDLNGISALVSGGASGLGEATARELASAGATVVVADLNAERGEAVAKEIGGVFVSTDVSDEEQVGAAVRAAVDTGAPLRVAVSCAGIGWATRTVDKFGNPHDLASYQKVIQVNLIGTFNVLRLAAAEIARTEPVNEDGERGSIVNTASLAGIEGQIGQIAYSSSKGGVIGMTLPAARDLAAAGITVNTIAPGILETPIYGEGEASEQFKQRLAAPVPFPKRLGTAAEFAKLARTLLEVSYINGEVVRIDGALRMPPK</sequence>
<gene>
    <name evidence="4" type="ORF">SAMN05421803_12083</name>
</gene>
<dbReference type="PANTHER" id="PTHR43658">
    <property type="entry name" value="SHORT-CHAIN DEHYDROGENASE/REDUCTASE"/>
    <property type="match status" value="1"/>
</dbReference>
<reference evidence="4 5" key="1">
    <citation type="submission" date="2016-11" db="EMBL/GenBank/DDBJ databases">
        <authorList>
            <person name="Jaros S."/>
            <person name="Januszkiewicz K."/>
            <person name="Wedrychowicz H."/>
        </authorList>
    </citation>
    <scope>NUCLEOTIDE SEQUENCE [LARGE SCALE GENOMIC DNA]</scope>
    <source>
        <strain evidence="4 5">CGMCC 4.5723</strain>
    </source>
</reference>
<dbReference type="Proteomes" id="UP000184452">
    <property type="component" value="Unassembled WGS sequence"/>
</dbReference>
<dbReference type="RefSeq" id="WP_073382381.1">
    <property type="nucleotide sequence ID" value="NZ_FQZK01000020.1"/>
</dbReference>
<accession>A0A1M6SMF3</accession>